<evidence type="ECO:0000256" key="7">
    <source>
        <dbReference type="RuleBase" id="RU363032"/>
    </source>
</evidence>
<feature type="transmembrane region" description="Helical" evidence="7">
    <location>
        <begin position="12"/>
        <end position="32"/>
    </location>
</feature>
<evidence type="ECO:0000259" key="8">
    <source>
        <dbReference type="PROSITE" id="PS50928"/>
    </source>
</evidence>
<evidence type="ECO:0000256" key="1">
    <source>
        <dbReference type="ARBA" id="ARBA00004651"/>
    </source>
</evidence>
<name>A0A0S7BSR0_9CHLR</name>
<keyword evidence="10" id="KW-1185">Reference proteome</keyword>
<feature type="transmembrane region" description="Helical" evidence="7">
    <location>
        <begin position="470"/>
        <end position="493"/>
    </location>
</feature>
<feature type="transmembrane region" description="Helical" evidence="7">
    <location>
        <begin position="347"/>
        <end position="368"/>
    </location>
</feature>
<gene>
    <name evidence="9" type="ORF">ATC1_131535</name>
</gene>
<accession>A0A0S7BSR0</accession>
<evidence type="ECO:0000256" key="6">
    <source>
        <dbReference type="ARBA" id="ARBA00023136"/>
    </source>
</evidence>
<evidence type="ECO:0000256" key="2">
    <source>
        <dbReference type="ARBA" id="ARBA00022448"/>
    </source>
</evidence>
<dbReference type="Proteomes" id="UP000053370">
    <property type="component" value="Unassembled WGS sequence"/>
</dbReference>
<dbReference type="Pfam" id="PF00528">
    <property type="entry name" value="BPD_transp_1"/>
    <property type="match status" value="1"/>
</dbReference>
<proteinExistence type="inferred from homology"/>
<feature type="transmembrane region" description="Helical" evidence="7">
    <location>
        <begin position="228"/>
        <end position="246"/>
    </location>
</feature>
<feature type="transmembrane region" description="Helical" evidence="7">
    <location>
        <begin position="583"/>
        <end position="604"/>
    </location>
</feature>
<dbReference type="Gene3D" id="1.10.3720.10">
    <property type="entry name" value="MetI-like"/>
    <property type="match status" value="1"/>
</dbReference>
<comment type="similarity">
    <text evidence="7">Belongs to the binding-protein-dependent transport system permease family.</text>
</comment>
<dbReference type="PROSITE" id="PS50928">
    <property type="entry name" value="ABC_TM1"/>
    <property type="match status" value="1"/>
</dbReference>
<evidence type="ECO:0000256" key="3">
    <source>
        <dbReference type="ARBA" id="ARBA00022475"/>
    </source>
</evidence>
<dbReference type="STRING" id="1678840.ATC1_131535"/>
<dbReference type="PANTHER" id="PTHR30043:SF1">
    <property type="entry name" value="ABC TRANSPORT SYSTEM PERMEASE PROTEIN P69"/>
    <property type="match status" value="1"/>
</dbReference>
<sequence length="609" mass="66851">MKKKSKSPFLHSIKVAFIIIGLIILYAIGFSVTKVNLEETKSEIRQKQLIRIIRALVQPDLFTYDTVDTLIQTKILAPCSENAFTGIAVDPTTSDPYLTLSTYCANPGDAITIEGFNFEVSEQIFVQFIPPNGVKLTLGQANTDENGHFILETKIPKNRKSDQPQTIQVKTSVYAGNLKISGTLKDTWDKIVETLFLALLSTTVGCIFALPLSFFAAKNLMERLKTEFISVSLTLILFPIGFYIGLKIVQIIIRWISTLTISPIFVVIGCILLAVIIFLLLRQLFSNQKIPGEHTSNKFRSILSKSTAAITVVVFCFLLSKVFILAGDSLAKSLGTFAFIGEFIRDMGEILEMILPVGVGIAASFIAVSLGSKISKSILAAPPIWMKKIISVVLSVAAYAGLCLLIINALNFLYEFKNIREINLYTGMIGGLVGLMLGLIFQPNYEIKIGNVIYIITRSVFNILRSIESLVMVIVFVVWVGIGPFAGSLALALHTIAALGKMYSEQVENISEGPLEAIQATGANLVQQVVYAVIPQIIPPYIAFTLYRWDQNVRMSTIIGFAGGGGIGFLLQQNINLLNYRAASVQMIAIAVVVSLMDYLSGYVRNKIV</sequence>
<feature type="transmembrane region" description="Helical" evidence="7">
    <location>
        <begin position="252"/>
        <end position="281"/>
    </location>
</feature>
<dbReference type="GO" id="GO:0005886">
    <property type="term" value="C:plasma membrane"/>
    <property type="evidence" value="ECO:0007669"/>
    <property type="project" value="UniProtKB-SubCell"/>
</dbReference>
<feature type="transmembrane region" description="Helical" evidence="7">
    <location>
        <begin position="302"/>
        <end position="327"/>
    </location>
</feature>
<dbReference type="InterPro" id="IPR000515">
    <property type="entry name" value="MetI-like"/>
</dbReference>
<reference evidence="9" key="1">
    <citation type="journal article" date="2015" name="Genome Announc.">
        <title>Draft Genome Sequence of Anaerolineae Strain TC1, a Novel Isolate from a Methanogenic Wastewater Treatment System.</title>
        <authorList>
            <person name="Matsuura N."/>
            <person name="Tourlousse D.M."/>
            <person name="Sun L."/>
            <person name="Toyonaga M."/>
            <person name="Kuroda K."/>
            <person name="Ohashi A."/>
            <person name="Cruz R."/>
            <person name="Yamaguchi T."/>
            <person name="Sekiguchi Y."/>
        </authorList>
    </citation>
    <scope>NUCLEOTIDE SEQUENCE [LARGE SCALE GENOMIC DNA]</scope>
    <source>
        <strain evidence="9">TC1</strain>
    </source>
</reference>
<feature type="transmembrane region" description="Helical" evidence="7">
    <location>
        <begin position="389"/>
        <end position="410"/>
    </location>
</feature>
<dbReference type="AlphaFoldDB" id="A0A0S7BSR0"/>
<feature type="domain" description="ABC transmembrane type-1" evidence="8">
    <location>
        <begin position="416"/>
        <end position="601"/>
    </location>
</feature>
<keyword evidence="4 7" id="KW-0812">Transmembrane</keyword>
<dbReference type="EMBL" id="DF968181">
    <property type="protein sequence ID" value="GAP41543.1"/>
    <property type="molecule type" value="Genomic_DNA"/>
</dbReference>
<evidence type="ECO:0000256" key="4">
    <source>
        <dbReference type="ARBA" id="ARBA00022692"/>
    </source>
</evidence>
<feature type="transmembrane region" description="Helical" evidence="7">
    <location>
        <begin position="553"/>
        <end position="571"/>
    </location>
</feature>
<evidence type="ECO:0000256" key="5">
    <source>
        <dbReference type="ARBA" id="ARBA00022989"/>
    </source>
</evidence>
<dbReference type="SUPFAM" id="SSF161098">
    <property type="entry name" value="MetI-like"/>
    <property type="match status" value="1"/>
</dbReference>
<keyword evidence="6 7" id="KW-0472">Membrane</keyword>
<keyword evidence="2 7" id="KW-0813">Transport</keyword>
<feature type="transmembrane region" description="Helical" evidence="7">
    <location>
        <begin position="422"/>
        <end position="441"/>
    </location>
</feature>
<keyword evidence="5 7" id="KW-1133">Transmembrane helix</keyword>
<dbReference type="GO" id="GO:0055085">
    <property type="term" value="P:transmembrane transport"/>
    <property type="evidence" value="ECO:0007669"/>
    <property type="project" value="InterPro"/>
</dbReference>
<feature type="transmembrane region" description="Helical" evidence="7">
    <location>
        <begin position="195"/>
        <end position="216"/>
    </location>
</feature>
<dbReference type="RefSeq" id="WP_062282974.1">
    <property type="nucleotide sequence ID" value="NZ_DF968181.1"/>
</dbReference>
<keyword evidence="3" id="KW-1003">Cell membrane</keyword>
<organism evidence="9">
    <name type="scientific">Flexilinea flocculi</name>
    <dbReference type="NCBI Taxonomy" id="1678840"/>
    <lineage>
        <taxon>Bacteria</taxon>
        <taxon>Bacillati</taxon>
        <taxon>Chloroflexota</taxon>
        <taxon>Anaerolineae</taxon>
        <taxon>Anaerolineales</taxon>
        <taxon>Anaerolineaceae</taxon>
        <taxon>Flexilinea</taxon>
    </lineage>
</organism>
<dbReference type="InterPro" id="IPR035906">
    <property type="entry name" value="MetI-like_sf"/>
</dbReference>
<protein>
    <submittedName>
        <fullName evidence="9">Binding-protein-dependent transport system inner membrane component</fullName>
    </submittedName>
</protein>
<evidence type="ECO:0000313" key="10">
    <source>
        <dbReference type="Proteomes" id="UP000053370"/>
    </source>
</evidence>
<comment type="subcellular location">
    <subcellularLocation>
        <location evidence="1 7">Cell membrane</location>
        <topology evidence="1 7">Multi-pass membrane protein</topology>
    </subcellularLocation>
</comment>
<evidence type="ECO:0000313" key="9">
    <source>
        <dbReference type="EMBL" id="GAP41543.1"/>
    </source>
</evidence>
<dbReference type="PANTHER" id="PTHR30043">
    <property type="entry name" value="PHOSPHONATES TRANSPORT SYSTEM PERMEASE PROTEIN"/>
    <property type="match status" value="1"/>
</dbReference>